<dbReference type="Proteomes" id="UP001186944">
    <property type="component" value="Unassembled WGS sequence"/>
</dbReference>
<evidence type="ECO:0000259" key="2">
    <source>
        <dbReference type="Pfam" id="PF17172"/>
    </source>
</evidence>
<reference evidence="3" key="1">
    <citation type="submission" date="2019-08" db="EMBL/GenBank/DDBJ databases">
        <title>The improved chromosome-level genome for the pearl oyster Pinctada fucata martensii using PacBio sequencing and Hi-C.</title>
        <authorList>
            <person name="Zheng Z."/>
        </authorList>
    </citation>
    <scope>NUCLEOTIDE SEQUENCE</scope>
    <source>
        <strain evidence="3">ZZ-2019</strain>
        <tissue evidence="3">Adductor muscle</tissue>
    </source>
</reference>
<dbReference type="Pfam" id="PF17172">
    <property type="entry name" value="GST_N_4"/>
    <property type="match status" value="1"/>
</dbReference>
<evidence type="ECO:0008006" key="5">
    <source>
        <dbReference type="Google" id="ProtNLM"/>
    </source>
</evidence>
<dbReference type="InterPro" id="IPR033468">
    <property type="entry name" value="Metaxin_GST"/>
</dbReference>
<name>A0AA88XII2_PINIB</name>
<dbReference type="InterPro" id="IPR036282">
    <property type="entry name" value="Glutathione-S-Trfase_C_sf"/>
</dbReference>
<organism evidence="3 4">
    <name type="scientific">Pinctada imbricata</name>
    <name type="common">Atlantic pearl-oyster</name>
    <name type="synonym">Pinctada martensii</name>
    <dbReference type="NCBI Taxonomy" id="66713"/>
    <lineage>
        <taxon>Eukaryota</taxon>
        <taxon>Metazoa</taxon>
        <taxon>Spiralia</taxon>
        <taxon>Lophotrochozoa</taxon>
        <taxon>Mollusca</taxon>
        <taxon>Bivalvia</taxon>
        <taxon>Autobranchia</taxon>
        <taxon>Pteriomorphia</taxon>
        <taxon>Pterioida</taxon>
        <taxon>Pterioidea</taxon>
        <taxon>Pteriidae</taxon>
        <taxon>Pinctada</taxon>
    </lineage>
</organism>
<dbReference type="GO" id="GO:0001401">
    <property type="term" value="C:SAM complex"/>
    <property type="evidence" value="ECO:0007669"/>
    <property type="project" value="TreeGrafter"/>
</dbReference>
<accession>A0AA88XII2</accession>
<dbReference type="Pfam" id="PF17171">
    <property type="entry name" value="GST_C_6"/>
    <property type="match status" value="1"/>
</dbReference>
<dbReference type="Gene3D" id="1.20.1050.10">
    <property type="match status" value="1"/>
</dbReference>
<evidence type="ECO:0000259" key="1">
    <source>
        <dbReference type="Pfam" id="PF17171"/>
    </source>
</evidence>
<gene>
    <name evidence="3" type="ORF">FSP39_009965</name>
</gene>
<protein>
    <recommendedName>
        <fullName evidence="5">Metaxin-2</fullName>
    </recommendedName>
</protein>
<evidence type="ECO:0000313" key="4">
    <source>
        <dbReference type="Proteomes" id="UP001186944"/>
    </source>
</evidence>
<dbReference type="PANTHER" id="PTHR12289">
    <property type="entry name" value="METAXIN RELATED"/>
    <property type="match status" value="1"/>
</dbReference>
<feature type="domain" description="Metaxin glutathione S-transferase" evidence="1">
    <location>
        <begin position="206"/>
        <end position="266"/>
    </location>
</feature>
<keyword evidence="4" id="KW-1185">Reference proteome</keyword>
<dbReference type="SUPFAM" id="SSF47616">
    <property type="entry name" value="GST C-terminal domain-like"/>
    <property type="match status" value="1"/>
</dbReference>
<dbReference type="GO" id="GO:0007005">
    <property type="term" value="P:mitochondrion organization"/>
    <property type="evidence" value="ECO:0007669"/>
    <property type="project" value="TreeGrafter"/>
</dbReference>
<dbReference type="InterPro" id="IPR050931">
    <property type="entry name" value="Mito_Protein_Transport_Metaxin"/>
</dbReference>
<comment type="caution">
    <text evidence="3">The sequence shown here is derived from an EMBL/GenBank/DDBJ whole genome shotgun (WGS) entry which is preliminary data.</text>
</comment>
<proteinExistence type="predicted"/>
<dbReference type="AlphaFoldDB" id="A0AA88XII2"/>
<sequence length="279" mass="32221">MDIYRCDQYYAHSERKSFRYGDFYVNISATSQMFTGVKAATKRFEATERWPDDVQLVQTFEAEQIILPDYANCLSVRAFLKMCKLPFSRDPRTNAEEMSPSGYLPFIKAGSFLVAGFDPIVGFVKRRGFDLSSSLSPTQQSELQAYIAMVHNILDNVETTRPRYGSIHPWPLNWIIPLIKQREIKSKLDSIGWCKKTEEEVDEEVRSCCQALSERLGDQDYFFGDQPTELDALVFGHLFALLTTELPDVSTPTIIRKFPNLLDFVKLVEEKYFREIDEE</sequence>
<dbReference type="EMBL" id="VSWD01000012">
    <property type="protein sequence ID" value="KAK3085877.1"/>
    <property type="molecule type" value="Genomic_DNA"/>
</dbReference>
<dbReference type="InterPro" id="IPR012336">
    <property type="entry name" value="Thioredoxin-like_fold"/>
</dbReference>
<feature type="domain" description="Thioredoxin-like fold" evidence="2">
    <location>
        <begin position="71"/>
        <end position="158"/>
    </location>
</feature>
<evidence type="ECO:0000313" key="3">
    <source>
        <dbReference type="EMBL" id="KAK3085877.1"/>
    </source>
</evidence>
<dbReference type="PANTHER" id="PTHR12289:SF38">
    <property type="entry name" value="METAXIN-2"/>
    <property type="match status" value="1"/>
</dbReference>